<evidence type="ECO:0000313" key="7">
    <source>
        <dbReference type="Proteomes" id="UP000025227"/>
    </source>
</evidence>
<organism evidence="7 8">
    <name type="scientific">Haemonchus contortus</name>
    <name type="common">Barber pole worm</name>
    <dbReference type="NCBI Taxonomy" id="6289"/>
    <lineage>
        <taxon>Eukaryota</taxon>
        <taxon>Metazoa</taxon>
        <taxon>Ecdysozoa</taxon>
        <taxon>Nematoda</taxon>
        <taxon>Chromadorea</taxon>
        <taxon>Rhabditida</taxon>
        <taxon>Rhabditina</taxon>
        <taxon>Rhabditomorpha</taxon>
        <taxon>Strongyloidea</taxon>
        <taxon>Trichostrongylidae</taxon>
        <taxon>Haemonchus</taxon>
    </lineage>
</organism>
<evidence type="ECO:0000256" key="5">
    <source>
        <dbReference type="ARBA" id="ARBA00037994"/>
    </source>
</evidence>
<keyword evidence="3 6" id="KW-1133">Transmembrane helix</keyword>
<dbReference type="PANTHER" id="PTHR31357">
    <property type="entry name" value="SERPENTINE RECEPTOR CLASS ALPHA-10"/>
    <property type="match status" value="1"/>
</dbReference>
<feature type="transmembrane region" description="Helical" evidence="6">
    <location>
        <begin position="14"/>
        <end position="37"/>
    </location>
</feature>
<feature type="transmembrane region" description="Helical" evidence="6">
    <location>
        <begin position="136"/>
        <end position="156"/>
    </location>
</feature>
<dbReference type="Gene3D" id="1.20.1070.10">
    <property type="entry name" value="Rhodopsin 7-helix transmembrane proteins"/>
    <property type="match status" value="1"/>
</dbReference>
<accession>A0A7I4XZE6</accession>
<dbReference type="GO" id="GO:0016020">
    <property type="term" value="C:membrane"/>
    <property type="evidence" value="ECO:0007669"/>
    <property type="project" value="UniProtKB-SubCell"/>
</dbReference>
<feature type="transmembrane region" description="Helical" evidence="6">
    <location>
        <begin position="181"/>
        <end position="203"/>
    </location>
</feature>
<name>A0A7I4XZE6_HAECO</name>
<evidence type="ECO:0000256" key="1">
    <source>
        <dbReference type="ARBA" id="ARBA00004141"/>
    </source>
</evidence>
<dbReference type="PANTHER" id="PTHR31357:SF5">
    <property type="entry name" value="SERPENTINE RECEPTOR CLASS ALPHA-1-RELATED"/>
    <property type="match status" value="1"/>
</dbReference>
<dbReference type="InterPro" id="IPR019408">
    <property type="entry name" value="7TM_GPCR_serpentine_rcpt_Srab"/>
</dbReference>
<dbReference type="OrthoDB" id="5820030at2759"/>
<dbReference type="Proteomes" id="UP000025227">
    <property type="component" value="Unplaced"/>
</dbReference>
<evidence type="ECO:0000313" key="8">
    <source>
        <dbReference type="WBParaSite" id="HCON_00034685-00001"/>
    </source>
</evidence>
<dbReference type="AlphaFoldDB" id="A0A7I4XZE6"/>
<dbReference type="InterPro" id="IPR051080">
    <property type="entry name" value="Nematode_rcpt-like_serp_alpha"/>
</dbReference>
<reference evidence="8" key="1">
    <citation type="submission" date="2020-12" db="UniProtKB">
        <authorList>
            <consortium name="WormBaseParasite"/>
        </authorList>
    </citation>
    <scope>IDENTIFICATION</scope>
    <source>
        <strain evidence="8">MHco3</strain>
    </source>
</reference>
<dbReference type="GO" id="GO:0004984">
    <property type="term" value="F:olfactory receptor activity"/>
    <property type="evidence" value="ECO:0007669"/>
    <property type="project" value="TreeGrafter"/>
</dbReference>
<evidence type="ECO:0000256" key="4">
    <source>
        <dbReference type="ARBA" id="ARBA00023136"/>
    </source>
</evidence>
<evidence type="ECO:0000256" key="3">
    <source>
        <dbReference type="ARBA" id="ARBA00022989"/>
    </source>
</evidence>
<comment type="similarity">
    <text evidence="5">Belongs to the nematode receptor-like protein sra family.</text>
</comment>
<protein>
    <submittedName>
        <fullName evidence="8">G_PROTEIN_RECEP_F1_2 domain-containing protein</fullName>
    </submittedName>
</protein>
<evidence type="ECO:0000256" key="6">
    <source>
        <dbReference type="SAM" id="Phobius"/>
    </source>
</evidence>
<feature type="transmembrane region" description="Helical" evidence="6">
    <location>
        <begin position="265"/>
        <end position="290"/>
    </location>
</feature>
<proteinExistence type="inferred from homology"/>
<keyword evidence="2 6" id="KW-0812">Transmembrane</keyword>
<evidence type="ECO:0000256" key="2">
    <source>
        <dbReference type="ARBA" id="ARBA00022692"/>
    </source>
</evidence>
<keyword evidence="7" id="KW-1185">Reference proteome</keyword>
<dbReference type="OMA" id="PHMPLMF"/>
<comment type="subcellular location">
    <subcellularLocation>
        <location evidence="1">Membrane</location>
        <topology evidence="1">Multi-pass membrane protein</topology>
    </subcellularLocation>
</comment>
<keyword evidence="4 6" id="KW-0472">Membrane</keyword>
<dbReference type="Pfam" id="PF10292">
    <property type="entry name" value="7TM_GPCR_Srab"/>
    <property type="match status" value="1"/>
</dbReference>
<feature type="transmembrane region" description="Helical" evidence="6">
    <location>
        <begin position="95"/>
        <end position="116"/>
    </location>
</feature>
<dbReference type="WBParaSite" id="HCON_00034685-00001">
    <property type="protein sequence ID" value="HCON_00034685-00001"/>
    <property type="gene ID" value="HCON_00034685"/>
</dbReference>
<feature type="transmembrane region" description="Helical" evidence="6">
    <location>
        <begin position="49"/>
        <end position="70"/>
    </location>
</feature>
<sequence>MDCSDIELLIKNVWFLSAVCLQAVASYISAVICIIVATKCKSLHFHINCRILITTLLILYIVHSVVIAALQTAQMIQYLTTAEPCDVGLPPDICFYLRVPASCCMVCFSALQFAMVLERAIALWKREQYESYGPQLGIISVIVSIGASIGVMAWAVQKENFATHSFYCSTVTAQTADRISLLSYGLCVLDLITLLGIIFLNIFNNFTMKWFKKLFNLQSYQLRENAHVIRVMLPLTIFQTVCYLLFSILSVVIVSSRDNLPLITYQTLIVLIYLIPYYTAVSPIIIWYIIRWSRKMREIKLENLRQQAKTADNELYFRELSKMWNAVPVER</sequence>
<feature type="transmembrane region" description="Helical" evidence="6">
    <location>
        <begin position="231"/>
        <end position="253"/>
    </location>
</feature>